<dbReference type="GO" id="GO:0004252">
    <property type="term" value="F:serine-type endopeptidase activity"/>
    <property type="evidence" value="ECO:0007669"/>
    <property type="project" value="UniProtKB-UniRule"/>
</dbReference>
<feature type="active site" description="Charge relay system" evidence="15">
    <location>
        <position position="317"/>
    </location>
</feature>
<evidence type="ECO:0000313" key="19">
    <source>
        <dbReference type="Proteomes" id="UP000250266"/>
    </source>
</evidence>
<protein>
    <recommendedName>
        <fullName evidence="4">tripeptidyl-peptidase II</fullName>
        <ecNumber evidence="4">3.4.14.10</ecNumber>
    </recommendedName>
</protein>
<dbReference type="GO" id="GO:0006508">
    <property type="term" value="P:proteolysis"/>
    <property type="evidence" value="ECO:0007669"/>
    <property type="project" value="UniProtKB-KW"/>
</dbReference>
<reference evidence="18 19" key="1">
    <citation type="journal article" date="2016" name="Nat. Commun.">
        <title>Ectomycorrhizal ecology is imprinted in the genome of the dominant symbiotic fungus Cenococcum geophilum.</title>
        <authorList>
            <consortium name="DOE Joint Genome Institute"/>
            <person name="Peter M."/>
            <person name="Kohler A."/>
            <person name="Ohm R.A."/>
            <person name="Kuo A."/>
            <person name="Krutzmann J."/>
            <person name="Morin E."/>
            <person name="Arend M."/>
            <person name="Barry K.W."/>
            <person name="Binder M."/>
            <person name="Choi C."/>
            <person name="Clum A."/>
            <person name="Copeland A."/>
            <person name="Grisel N."/>
            <person name="Haridas S."/>
            <person name="Kipfer T."/>
            <person name="LaButti K."/>
            <person name="Lindquist E."/>
            <person name="Lipzen A."/>
            <person name="Maire R."/>
            <person name="Meier B."/>
            <person name="Mihaltcheva S."/>
            <person name="Molinier V."/>
            <person name="Murat C."/>
            <person name="Poggeler S."/>
            <person name="Quandt C.A."/>
            <person name="Sperisen C."/>
            <person name="Tritt A."/>
            <person name="Tisserant E."/>
            <person name="Crous P.W."/>
            <person name="Henrissat B."/>
            <person name="Nehls U."/>
            <person name="Egli S."/>
            <person name="Spatafora J.W."/>
            <person name="Grigoriev I.V."/>
            <person name="Martin F.M."/>
        </authorList>
    </citation>
    <scope>NUCLEOTIDE SEQUENCE [LARGE SCALE GENOMIC DNA]</scope>
    <source>
        <strain evidence="18 19">CBS 459.81</strain>
    </source>
</reference>
<evidence type="ECO:0000256" key="13">
    <source>
        <dbReference type="ARBA" id="ARBA00023145"/>
    </source>
</evidence>
<evidence type="ECO:0000256" key="6">
    <source>
        <dbReference type="ARBA" id="ARBA00022670"/>
    </source>
</evidence>
<dbReference type="PROSITE" id="PS00138">
    <property type="entry name" value="SUBTILASE_SER"/>
    <property type="match status" value="1"/>
</dbReference>
<sequence length="624" mass="68335">MFRFLLSFLLFQLVLTSAVKSRSSYAVKDINLPPVKWSRLGPAPIDHSINLRIGLKQSKVEELERHLYEVSDPEHDRYGQHLSADEVNELIKPTEESLELVHAWLLDHDIALSRLRYTATKDMITVTLPLESVEELLDTKYSVFENDEGVRLVRTPEWSLPLHLHEHIRLVQPTNSFFHFEARRGISRRSTKVRVSKEDITGAKHKPVPSAAPPANSTVAAVCGNFSSVTPDCLRTIYGTKGYTPRMPGKNQVALCDYLGELNLRTDVQKYLQLYRPEAVSAADGFLQVSIAGGTVQQTALNATELENETGIEGNLDAETILGISWPTPMTAYSTGGLNPTFMPDNFTTSDSDEPYLVWLDYVLSLKSIPQTISTSYGDDEQTVSRSYAREVCNQFMQLGARGVSVLFASGDYGVGATGYCSSNDGLGTPEFLPGFPNDCPYVTNVGATTGYPEVAALDPRFHIPFTSGAGFSNYFPMPEYQKRAVESYIKSLDGLHDGLYNKSGRAYPDIAAQGQNFAVVWNGTVIPVDGTSAATPAAAGVITLVNDALITAGRKPLGFLNPWLYSGGWKAFTDVTSGSSAGCNTTGFPAKKGWDAVTGWGTPYFPDILEALKLGNTTAYRKM</sequence>
<dbReference type="Proteomes" id="UP000250266">
    <property type="component" value="Unassembled WGS sequence"/>
</dbReference>
<keyword evidence="10 15" id="KW-0720">Serine protease</keyword>
<evidence type="ECO:0000256" key="11">
    <source>
        <dbReference type="ARBA" id="ARBA00022837"/>
    </source>
</evidence>
<dbReference type="InterPro" id="IPR023828">
    <property type="entry name" value="Peptidase_S8_Ser-AS"/>
</dbReference>
<feature type="active site" description="Charge relay system" evidence="15">
    <location>
        <position position="533"/>
    </location>
</feature>
<evidence type="ECO:0000256" key="8">
    <source>
        <dbReference type="ARBA" id="ARBA00022729"/>
    </source>
</evidence>
<evidence type="ECO:0000256" key="15">
    <source>
        <dbReference type="PROSITE-ProRule" id="PRU01032"/>
    </source>
</evidence>
<dbReference type="InterPro" id="IPR015366">
    <property type="entry name" value="S53_propep"/>
</dbReference>
<evidence type="ECO:0000259" key="17">
    <source>
        <dbReference type="PROSITE" id="PS51695"/>
    </source>
</evidence>
<evidence type="ECO:0000256" key="10">
    <source>
        <dbReference type="ARBA" id="ARBA00022825"/>
    </source>
</evidence>
<dbReference type="OrthoDB" id="409122at2759"/>
<feature type="signal peptide" evidence="16">
    <location>
        <begin position="1"/>
        <end position="18"/>
    </location>
</feature>
<feature type="chain" id="PRO_5034508386" description="tripeptidyl-peptidase II" evidence="16">
    <location>
        <begin position="19"/>
        <end position="624"/>
    </location>
</feature>
<organism evidence="18 19">
    <name type="scientific">Lepidopterella palustris CBS 459.81</name>
    <dbReference type="NCBI Taxonomy" id="1314670"/>
    <lineage>
        <taxon>Eukaryota</taxon>
        <taxon>Fungi</taxon>
        <taxon>Dikarya</taxon>
        <taxon>Ascomycota</taxon>
        <taxon>Pezizomycotina</taxon>
        <taxon>Dothideomycetes</taxon>
        <taxon>Pleosporomycetidae</taxon>
        <taxon>Mytilinidiales</taxon>
        <taxon>Argynnaceae</taxon>
        <taxon>Lepidopterella</taxon>
    </lineage>
</organism>
<feature type="binding site" evidence="15">
    <location>
        <position position="575"/>
    </location>
    <ligand>
        <name>Ca(2+)</name>
        <dbReference type="ChEBI" id="CHEBI:29108"/>
    </ligand>
</feature>
<dbReference type="Pfam" id="PF00082">
    <property type="entry name" value="Peptidase_S8"/>
    <property type="match status" value="1"/>
</dbReference>
<evidence type="ECO:0000256" key="9">
    <source>
        <dbReference type="ARBA" id="ARBA00022801"/>
    </source>
</evidence>
<keyword evidence="11 15" id="KW-0106">Calcium</keyword>
<dbReference type="Pfam" id="PF09286">
    <property type="entry name" value="Pro-kuma_activ"/>
    <property type="match status" value="1"/>
</dbReference>
<dbReference type="CDD" id="cd04056">
    <property type="entry name" value="Peptidases_S53"/>
    <property type="match status" value="1"/>
</dbReference>
<keyword evidence="14" id="KW-0325">Glycoprotein</keyword>
<feature type="binding site" evidence="15">
    <location>
        <position position="596"/>
    </location>
    <ligand>
        <name>Ca(2+)</name>
        <dbReference type="ChEBI" id="CHEBI:29108"/>
    </ligand>
</feature>
<feature type="domain" description="Peptidase S53" evidence="17">
    <location>
        <begin position="228"/>
        <end position="616"/>
    </location>
</feature>
<dbReference type="PROSITE" id="PS51695">
    <property type="entry name" value="SEDOLISIN"/>
    <property type="match status" value="1"/>
</dbReference>
<proteinExistence type="predicted"/>
<keyword evidence="13" id="KW-0865">Zymogen</keyword>
<comment type="cofactor">
    <cofactor evidence="15">
        <name>Ca(2+)</name>
        <dbReference type="ChEBI" id="CHEBI:29108"/>
    </cofactor>
    <text evidence="15">Binds 1 Ca(2+) ion per subunit.</text>
</comment>
<dbReference type="InterPro" id="IPR030400">
    <property type="entry name" value="Sedolisin_dom"/>
</dbReference>
<dbReference type="EC" id="3.4.14.10" evidence="4"/>
<dbReference type="GO" id="GO:0046872">
    <property type="term" value="F:metal ion binding"/>
    <property type="evidence" value="ECO:0007669"/>
    <property type="project" value="UniProtKB-UniRule"/>
</dbReference>
<comment type="subcellular location">
    <subcellularLocation>
        <location evidence="3">Secreted</location>
        <location evidence="3">Extracellular space</location>
    </subcellularLocation>
</comment>
<evidence type="ECO:0000313" key="18">
    <source>
        <dbReference type="EMBL" id="OCK77206.1"/>
    </source>
</evidence>
<comment type="function">
    <text evidence="2">Secreted tripeptidyl-peptidase which degrades proteins at acidic pHs and is involved in virulence.</text>
</comment>
<dbReference type="PANTHER" id="PTHR14218:SF39">
    <property type="entry name" value="PEPTIDASE S53 DOMAIN-CONTAINING PROTEIN"/>
    <property type="match status" value="1"/>
</dbReference>
<keyword evidence="12" id="KW-0843">Virulence</keyword>
<keyword evidence="5" id="KW-0964">Secreted</keyword>
<keyword evidence="9 15" id="KW-0378">Hydrolase</keyword>
<dbReference type="CDD" id="cd11377">
    <property type="entry name" value="Pro-peptidase_S53"/>
    <property type="match status" value="1"/>
</dbReference>
<dbReference type="FunFam" id="3.40.50.200:FF:000015">
    <property type="entry name" value="Tripeptidyl peptidase A"/>
    <property type="match status" value="1"/>
</dbReference>
<dbReference type="AlphaFoldDB" id="A0A8E2E4D4"/>
<evidence type="ECO:0000256" key="12">
    <source>
        <dbReference type="ARBA" id="ARBA00023026"/>
    </source>
</evidence>
<evidence type="ECO:0000256" key="14">
    <source>
        <dbReference type="ARBA" id="ARBA00023180"/>
    </source>
</evidence>
<dbReference type="PANTHER" id="PTHR14218">
    <property type="entry name" value="PROTEASE S8 TRIPEPTIDYL PEPTIDASE I CLN2"/>
    <property type="match status" value="1"/>
</dbReference>
<dbReference type="SUPFAM" id="SSF54897">
    <property type="entry name" value="Protease propeptides/inhibitors"/>
    <property type="match status" value="1"/>
</dbReference>
<gene>
    <name evidence="18" type="ORF">K432DRAFT_428167</name>
</gene>
<evidence type="ECO:0000256" key="7">
    <source>
        <dbReference type="ARBA" id="ARBA00022723"/>
    </source>
</evidence>
<evidence type="ECO:0000256" key="4">
    <source>
        <dbReference type="ARBA" id="ARBA00012462"/>
    </source>
</evidence>
<dbReference type="InterPro" id="IPR000209">
    <property type="entry name" value="Peptidase_S8/S53_dom"/>
</dbReference>
<dbReference type="InterPro" id="IPR036852">
    <property type="entry name" value="Peptidase_S8/S53_dom_sf"/>
</dbReference>
<dbReference type="Gene3D" id="3.40.50.200">
    <property type="entry name" value="Peptidase S8/S53 domain"/>
    <property type="match status" value="1"/>
</dbReference>
<keyword evidence="8 16" id="KW-0732">Signal</keyword>
<accession>A0A8E2E4D4</accession>
<dbReference type="GO" id="GO:0008240">
    <property type="term" value="F:tripeptidyl-peptidase activity"/>
    <property type="evidence" value="ECO:0007669"/>
    <property type="project" value="UniProtKB-EC"/>
</dbReference>
<evidence type="ECO:0000256" key="3">
    <source>
        <dbReference type="ARBA" id="ARBA00004239"/>
    </source>
</evidence>
<dbReference type="SMART" id="SM00944">
    <property type="entry name" value="Pro-kuma_activ"/>
    <property type="match status" value="1"/>
</dbReference>
<name>A0A8E2E4D4_9PEZI</name>
<keyword evidence="7 15" id="KW-0479">Metal-binding</keyword>
<dbReference type="GO" id="GO:0005576">
    <property type="term" value="C:extracellular region"/>
    <property type="evidence" value="ECO:0007669"/>
    <property type="project" value="UniProtKB-SubCell"/>
</dbReference>
<evidence type="ECO:0000256" key="5">
    <source>
        <dbReference type="ARBA" id="ARBA00022525"/>
    </source>
</evidence>
<evidence type="ECO:0000256" key="16">
    <source>
        <dbReference type="SAM" id="SignalP"/>
    </source>
</evidence>
<keyword evidence="6 15" id="KW-0645">Protease</keyword>
<feature type="active site" description="Charge relay system" evidence="15">
    <location>
        <position position="313"/>
    </location>
</feature>
<dbReference type="SUPFAM" id="SSF52743">
    <property type="entry name" value="Subtilisin-like"/>
    <property type="match status" value="1"/>
</dbReference>
<dbReference type="EMBL" id="KV745145">
    <property type="protein sequence ID" value="OCK77206.1"/>
    <property type="molecule type" value="Genomic_DNA"/>
</dbReference>
<feature type="binding site" evidence="15">
    <location>
        <position position="576"/>
    </location>
    <ligand>
        <name>Ca(2+)</name>
        <dbReference type="ChEBI" id="CHEBI:29108"/>
    </ligand>
</feature>
<evidence type="ECO:0000256" key="1">
    <source>
        <dbReference type="ARBA" id="ARBA00001910"/>
    </source>
</evidence>
<keyword evidence="19" id="KW-1185">Reference proteome</keyword>
<comment type="catalytic activity">
    <reaction evidence="1">
        <text>Release of an N-terminal tripeptide from a polypeptide.</text>
        <dbReference type="EC" id="3.4.14.10"/>
    </reaction>
</comment>
<dbReference type="InterPro" id="IPR050819">
    <property type="entry name" value="Tripeptidyl-peptidase_I"/>
</dbReference>
<feature type="binding site" evidence="15">
    <location>
        <position position="594"/>
    </location>
    <ligand>
        <name>Ca(2+)</name>
        <dbReference type="ChEBI" id="CHEBI:29108"/>
    </ligand>
</feature>
<evidence type="ECO:0000256" key="2">
    <source>
        <dbReference type="ARBA" id="ARBA00002451"/>
    </source>
</evidence>